<dbReference type="AlphaFoldDB" id="A0A0D7A8B9"/>
<gene>
    <name evidence="2" type="ORF">FISHEDRAFT_59984</name>
</gene>
<evidence type="ECO:0000256" key="1">
    <source>
        <dbReference type="SAM" id="Phobius"/>
    </source>
</evidence>
<feature type="transmembrane region" description="Helical" evidence="1">
    <location>
        <begin position="66"/>
        <end position="85"/>
    </location>
</feature>
<keyword evidence="1" id="KW-0812">Transmembrane</keyword>
<dbReference type="EMBL" id="KN882019">
    <property type="protein sequence ID" value="KIY46970.1"/>
    <property type="molecule type" value="Genomic_DNA"/>
</dbReference>
<keyword evidence="3" id="KW-1185">Reference proteome</keyword>
<protein>
    <submittedName>
        <fullName evidence="2">Uncharacterized protein</fullName>
    </submittedName>
</protein>
<dbReference type="Proteomes" id="UP000054144">
    <property type="component" value="Unassembled WGS sequence"/>
</dbReference>
<organism evidence="2 3">
    <name type="scientific">Fistulina hepatica ATCC 64428</name>
    <dbReference type="NCBI Taxonomy" id="1128425"/>
    <lineage>
        <taxon>Eukaryota</taxon>
        <taxon>Fungi</taxon>
        <taxon>Dikarya</taxon>
        <taxon>Basidiomycota</taxon>
        <taxon>Agaricomycotina</taxon>
        <taxon>Agaricomycetes</taxon>
        <taxon>Agaricomycetidae</taxon>
        <taxon>Agaricales</taxon>
        <taxon>Fistulinaceae</taxon>
        <taxon>Fistulina</taxon>
    </lineage>
</organism>
<evidence type="ECO:0000313" key="2">
    <source>
        <dbReference type="EMBL" id="KIY46970.1"/>
    </source>
</evidence>
<keyword evidence="1" id="KW-0472">Membrane</keyword>
<evidence type="ECO:0000313" key="3">
    <source>
        <dbReference type="Proteomes" id="UP000054144"/>
    </source>
</evidence>
<reference evidence="2 3" key="1">
    <citation type="journal article" date="2015" name="Fungal Genet. Biol.">
        <title>Evolution of novel wood decay mechanisms in Agaricales revealed by the genome sequences of Fistulina hepatica and Cylindrobasidium torrendii.</title>
        <authorList>
            <person name="Floudas D."/>
            <person name="Held B.W."/>
            <person name="Riley R."/>
            <person name="Nagy L.G."/>
            <person name="Koehler G."/>
            <person name="Ransdell A.S."/>
            <person name="Younus H."/>
            <person name="Chow J."/>
            <person name="Chiniquy J."/>
            <person name="Lipzen A."/>
            <person name="Tritt A."/>
            <person name="Sun H."/>
            <person name="Haridas S."/>
            <person name="LaButti K."/>
            <person name="Ohm R.A."/>
            <person name="Kues U."/>
            <person name="Blanchette R.A."/>
            <person name="Grigoriev I.V."/>
            <person name="Minto R.E."/>
            <person name="Hibbett D.S."/>
        </authorList>
    </citation>
    <scope>NUCLEOTIDE SEQUENCE [LARGE SCALE GENOMIC DNA]</scope>
    <source>
        <strain evidence="2 3">ATCC 64428</strain>
    </source>
</reference>
<sequence>MSPCNWPRPASSQRLAIVFLYLTDDRGKENGDSRMLYSVHLHMPGTPPGNVLDEKPTLRRLEMRRVVAIGGGCTASTFLAIFTYLTCITVSSVRKLAQRIPRAEVAQGNGIEPPFDPVFADGST</sequence>
<name>A0A0D7A8B9_9AGAR</name>
<accession>A0A0D7A8B9</accession>
<proteinExistence type="predicted"/>
<keyword evidence="1" id="KW-1133">Transmembrane helix</keyword>